<proteinExistence type="predicted"/>
<organism evidence="2 3">
    <name type="scientific">Athelia psychrophila</name>
    <dbReference type="NCBI Taxonomy" id="1759441"/>
    <lineage>
        <taxon>Eukaryota</taxon>
        <taxon>Fungi</taxon>
        <taxon>Dikarya</taxon>
        <taxon>Basidiomycota</taxon>
        <taxon>Agaricomycotina</taxon>
        <taxon>Agaricomycetes</taxon>
        <taxon>Agaricomycetidae</taxon>
        <taxon>Atheliales</taxon>
        <taxon>Atheliaceae</taxon>
        <taxon>Athelia</taxon>
    </lineage>
</organism>
<keyword evidence="3" id="KW-1185">Reference proteome</keyword>
<feature type="region of interest" description="Disordered" evidence="1">
    <location>
        <begin position="300"/>
        <end position="333"/>
    </location>
</feature>
<feature type="compositionally biased region" description="Basic and acidic residues" evidence="1">
    <location>
        <begin position="856"/>
        <end position="868"/>
    </location>
</feature>
<feature type="compositionally biased region" description="Basic residues" evidence="1">
    <location>
        <begin position="364"/>
        <end position="380"/>
    </location>
</feature>
<feature type="compositionally biased region" description="Polar residues" evidence="1">
    <location>
        <begin position="498"/>
        <end position="515"/>
    </location>
</feature>
<evidence type="ECO:0000313" key="3">
    <source>
        <dbReference type="Proteomes" id="UP000076532"/>
    </source>
</evidence>
<feature type="compositionally biased region" description="Polar residues" evidence="1">
    <location>
        <begin position="763"/>
        <end position="781"/>
    </location>
</feature>
<sequence length="921" mass="101559">MFLQQDQRQILPSKLEAVVQYALPQEGSRRVIERYANDGRAGLSSAFDEPVTSESPQEESAPAPRPQEGLERSTSTERPITVIPANTPRHPSLTPGPGVGAGPSNRDSSYSPIIPSSAGPYAPIPPAILNIPVSSKPRAYAQQPTYASAPIPVNPIYMPSPPPPPPPQEEVCVECAMRDQDMADVDVTGPGVWERESDAAYEELCRREIDEGTSEMMSNESHRSRRPRAKGGRLTEPHIKLWLTMNPKEPQARQQTLQAYLKEQRGYLDAETIAHARAMQESKQLDTRMRDTYSQLRRSAYELSSGTSPDETGAMRIMAPRSPPGTAGTGAQMAAHPREVTLLENGMIVEHVDVRKEEREERERRRRDDKRERSRARKSSRGSMYSVRSLAAPATDNGLAPRPVLTRPTSSMTTYERPTVPRAYSQASLSDMHSLGSGSPRQRFFGFKNLSAGFRSRDSLAPSGMSGSMVDMHVALQREAYDQKHAPIDLASKAPSLRHSQAWPSTEPTPQTQLQEVPKKKKKGFAKIWGIVTGSKDKAASQSREMTATPSFDRTEDDLPLAPPPPLSYLVERGPRDHNAAARQSTVSLASITSPTNVAPLAISPATSPSSALPSPTSSRTPNMEPEIAGEGRRLNWGTEDSERMDTGNDASNKLALPRVLHPVTSEPDIRRAQLEPLRSPASYMQLNTPQQYRPNSRPSSVFLLDKSLPPLPGEPMPPLEARPHTMYTYDPRQIPAGASPPIENLAAPRAPFRDVDARRQSFGGTTARPNFVSSQTSPSNGYYPREARPPASRYEEFGISRRSLANMENMQEKRPVSSPTPTKRKSRFGLSSLLGRKSQMYETDAPSGTLTSEFSPRRSASDPRDEVGSNGGYTTSASRHSVGPRMSVMSRKAIEELVEQDPQFVAYRYPSNDQRLDLLR</sequence>
<name>A0A166X880_9AGAM</name>
<feature type="compositionally biased region" description="Polar residues" evidence="1">
    <location>
        <begin position="300"/>
        <end position="310"/>
    </location>
</feature>
<feature type="compositionally biased region" description="Polar residues" evidence="1">
    <location>
        <begin position="540"/>
        <end position="552"/>
    </location>
</feature>
<dbReference type="EMBL" id="KV417480">
    <property type="protein sequence ID" value="KZP34516.1"/>
    <property type="molecule type" value="Genomic_DNA"/>
</dbReference>
<protein>
    <submittedName>
        <fullName evidence="2">Uncharacterized protein</fullName>
    </submittedName>
</protein>
<evidence type="ECO:0000256" key="1">
    <source>
        <dbReference type="SAM" id="MobiDB-lite"/>
    </source>
</evidence>
<gene>
    <name evidence="2" type="ORF">FIBSPDRAFT_719711</name>
</gene>
<feature type="compositionally biased region" description="Low complexity" evidence="1">
    <location>
        <begin position="600"/>
        <end position="619"/>
    </location>
</feature>
<dbReference type="OrthoDB" id="28208at2759"/>
<feature type="region of interest" description="Disordered" evidence="1">
    <location>
        <begin position="212"/>
        <end position="232"/>
    </location>
</feature>
<feature type="region of interest" description="Disordered" evidence="1">
    <location>
        <begin position="41"/>
        <end position="114"/>
    </location>
</feature>
<dbReference type="AlphaFoldDB" id="A0A166X880"/>
<accession>A0A166X880</accession>
<reference evidence="2 3" key="1">
    <citation type="journal article" date="2016" name="Mol. Biol. Evol.">
        <title>Comparative Genomics of Early-Diverging Mushroom-Forming Fungi Provides Insights into the Origins of Lignocellulose Decay Capabilities.</title>
        <authorList>
            <person name="Nagy L.G."/>
            <person name="Riley R."/>
            <person name="Tritt A."/>
            <person name="Adam C."/>
            <person name="Daum C."/>
            <person name="Floudas D."/>
            <person name="Sun H."/>
            <person name="Yadav J.S."/>
            <person name="Pangilinan J."/>
            <person name="Larsson K.H."/>
            <person name="Matsuura K."/>
            <person name="Barry K."/>
            <person name="Labutti K."/>
            <person name="Kuo R."/>
            <person name="Ohm R.A."/>
            <person name="Bhattacharya S.S."/>
            <person name="Shirouzu T."/>
            <person name="Yoshinaga Y."/>
            <person name="Martin F.M."/>
            <person name="Grigoriev I.V."/>
            <person name="Hibbett D.S."/>
        </authorList>
    </citation>
    <scope>NUCLEOTIDE SEQUENCE [LARGE SCALE GENOMIC DNA]</scope>
    <source>
        <strain evidence="2 3">CBS 109695</strain>
    </source>
</reference>
<feature type="region of interest" description="Disordered" evidence="1">
    <location>
        <begin position="495"/>
        <end position="520"/>
    </location>
</feature>
<feature type="compositionally biased region" description="Polar residues" evidence="1">
    <location>
        <begin position="407"/>
        <end position="416"/>
    </location>
</feature>
<feature type="region of interest" description="Disordered" evidence="1">
    <location>
        <begin position="355"/>
        <end position="422"/>
    </location>
</feature>
<evidence type="ECO:0000313" key="2">
    <source>
        <dbReference type="EMBL" id="KZP34516.1"/>
    </source>
</evidence>
<dbReference type="Proteomes" id="UP000076532">
    <property type="component" value="Unassembled WGS sequence"/>
</dbReference>
<feature type="region of interest" description="Disordered" evidence="1">
    <location>
        <begin position="733"/>
        <end position="886"/>
    </location>
</feature>
<feature type="region of interest" description="Disordered" evidence="1">
    <location>
        <begin position="600"/>
        <end position="668"/>
    </location>
</feature>
<feature type="region of interest" description="Disordered" evidence="1">
    <location>
        <begin position="536"/>
        <end position="585"/>
    </location>
</feature>
<feature type="compositionally biased region" description="Basic and acidic residues" evidence="1">
    <location>
        <begin position="786"/>
        <end position="800"/>
    </location>
</feature>
<dbReference type="STRING" id="436010.A0A166X880"/>